<dbReference type="Pfam" id="PF00397">
    <property type="entry name" value="WW"/>
    <property type="match status" value="1"/>
</dbReference>
<dbReference type="EMBL" id="LT598467">
    <property type="protein sequence ID" value="SCU97768.1"/>
    <property type="molecule type" value="Genomic_DNA"/>
</dbReference>
<dbReference type="SMART" id="SM00456">
    <property type="entry name" value="WW"/>
    <property type="match status" value="1"/>
</dbReference>
<organism evidence="3 4">
    <name type="scientific">Lachancea mirantina</name>
    <dbReference type="NCBI Taxonomy" id="1230905"/>
    <lineage>
        <taxon>Eukaryota</taxon>
        <taxon>Fungi</taxon>
        <taxon>Dikarya</taxon>
        <taxon>Ascomycota</taxon>
        <taxon>Saccharomycotina</taxon>
        <taxon>Saccharomycetes</taxon>
        <taxon>Saccharomycetales</taxon>
        <taxon>Saccharomycetaceae</taxon>
        <taxon>Lachancea</taxon>
    </lineage>
</organism>
<feature type="region of interest" description="Disordered" evidence="1">
    <location>
        <begin position="135"/>
        <end position="181"/>
    </location>
</feature>
<dbReference type="PANTHER" id="PTHR11864:SF30">
    <property type="entry name" value="PRE-MRNA-SPLICING FACTOR URN1"/>
    <property type="match status" value="1"/>
</dbReference>
<dbReference type="SUPFAM" id="SSF81698">
    <property type="entry name" value="FF domain"/>
    <property type="match status" value="1"/>
</dbReference>
<feature type="domain" description="WW" evidence="2">
    <location>
        <begin position="1"/>
        <end position="32"/>
    </location>
</feature>
<evidence type="ECO:0000313" key="4">
    <source>
        <dbReference type="Proteomes" id="UP000191024"/>
    </source>
</evidence>
<name>A0A1G4K2F4_9SACH</name>
<dbReference type="InterPro" id="IPR036020">
    <property type="entry name" value="WW_dom_sf"/>
</dbReference>
<dbReference type="SUPFAM" id="SSF51045">
    <property type="entry name" value="WW domain"/>
    <property type="match status" value="1"/>
</dbReference>
<feature type="compositionally biased region" description="Polar residues" evidence="1">
    <location>
        <begin position="146"/>
        <end position="158"/>
    </location>
</feature>
<dbReference type="PROSITE" id="PS01159">
    <property type="entry name" value="WW_DOMAIN_1"/>
    <property type="match status" value="1"/>
</dbReference>
<evidence type="ECO:0000259" key="2">
    <source>
        <dbReference type="PROSITE" id="PS50020"/>
    </source>
</evidence>
<reference evidence="4" key="1">
    <citation type="submission" date="2016-03" db="EMBL/GenBank/DDBJ databases">
        <authorList>
            <person name="Devillers H."/>
        </authorList>
    </citation>
    <scope>NUCLEOTIDE SEQUENCE [LARGE SCALE GENOMIC DNA]</scope>
</reference>
<evidence type="ECO:0000256" key="1">
    <source>
        <dbReference type="SAM" id="MobiDB-lite"/>
    </source>
</evidence>
<keyword evidence="4" id="KW-1185">Reference proteome</keyword>
<dbReference type="SMART" id="SM00441">
    <property type="entry name" value="FF"/>
    <property type="match status" value="1"/>
</dbReference>
<proteinExistence type="predicted"/>
<dbReference type="Gene3D" id="2.20.70.10">
    <property type="match status" value="1"/>
</dbReference>
<dbReference type="InterPro" id="IPR001202">
    <property type="entry name" value="WW_dom"/>
</dbReference>
<dbReference type="CDD" id="cd00201">
    <property type="entry name" value="WW"/>
    <property type="match status" value="1"/>
</dbReference>
<dbReference type="AlphaFoldDB" id="A0A1G4K2F4"/>
<dbReference type="GO" id="GO:0005685">
    <property type="term" value="C:U1 snRNP"/>
    <property type="evidence" value="ECO:0007669"/>
    <property type="project" value="TreeGrafter"/>
</dbReference>
<gene>
    <name evidence="3" type="ORF">LAMI_0F11298G</name>
</gene>
<dbReference type="GO" id="GO:0045292">
    <property type="term" value="P:mRNA cis splicing, via spliceosome"/>
    <property type="evidence" value="ECO:0007669"/>
    <property type="project" value="InterPro"/>
</dbReference>
<dbReference type="Proteomes" id="UP000191024">
    <property type="component" value="Chromosome F"/>
</dbReference>
<dbReference type="Pfam" id="PF01846">
    <property type="entry name" value="FF"/>
    <property type="match status" value="1"/>
</dbReference>
<dbReference type="InterPro" id="IPR036517">
    <property type="entry name" value="FF_domain_sf"/>
</dbReference>
<dbReference type="GO" id="GO:0003723">
    <property type="term" value="F:RNA binding"/>
    <property type="evidence" value="ECO:0007669"/>
    <property type="project" value="TreeGrafter"/>
</dbReference>
<accession>A0A1G4K2F4</accession>
<dbReference type="STRING" id="1230905.A0A1G4K2F4"/>
<dbReference type="PANTHER" id="PTHR11864">
    <property type="entry name" value="PRE-MRNA-PROCESSING PROTEIN PRP40"/>
    <property type="match status" value="1"/>
</dbReference>
<dbReference type="GO" id="GO:0071004">
    <property type="term" value="C:U2-type prespliceosome"/>
    <property type="evidence" value="ECO:0007669"/>
    <property type="project" value="TreeGrafter"/>
</dbReference>
<protein>
    <submittedName>
        <fullName evidence="3">LAMI_0F11298g1_1</fullName>
    </submittedName>
</protein>
<evidence type="ECO:0000313" key="3">
    <source>
        <dbReference type="EMBL" id="SCU97768.1"/>
    </source>
</evidence>
<dbReference type="OrthoDB" id="410044at2759"/>
<dbReference type="Gene3D" id="1.10.10.440">
    <property type="entry name" value="FF domain"/>
    <property type="match status" value="1"/>
</dbReference>
<sequence length="435" mass="50008">MGRIWKQFKTPDGRDYYFNTLTQTSTWERPKDLDEDAGKQDRNKKRKLDEKPKFAILLANDWYLVITSLGNRYFFDSGSGRVSDELDDEASQEIMLRVNREKLVLLIGVARGYDYKGRDAYGEVVGEIESIRNSLSDKNISEGPESATSSPEENSATPQGEAGIVAGYSSSDDAESDAESDDEIGQILIEDVDETSVADREQAFTQLFAKYELDPFSTWSLQSKQINADPEYYLIKDEARRSEIFEGWCIKVLADASKGNEHSIVDESGLDSDDSDEAQFEPTKYHYLAHIVSKSNIKPTTIYKDVKSENKHLFNQFRVKDTITKREQENFVAKLLFYYKKLSLDERQATFTEFLESNRTKIEAGLTDRDKLKQLINMETLPKKSYDIETSLLNIENSMDVYGRNAFLQTEVRYYVLSITEKIKCLQRFFKQTFS</sequence>
<dbReference type="PROSITE" id="PS50020">
    <property type="entry name" value="WW_DOMAIN_2"/>
    <property type="match status" value="1"/>
</dbReference>
<feature type="compositionally biased region" description="Acidic residues" evidence="1">
    <location>
        <begin position="172"/>
        <end position="181"/>
    </location>
</feature>
<dbReference type="InterPro" id="IPR002713">
    <property type="entry name" value="FF_domain"/>
</dbReference>
<dbReference type="InterPro" id="IPR039726">
    <property type="entry name" value="Prp40-like"/>
</dbReference>